<evidence type="ECO:0000313" key="2">
    <source>
        <dbReference type="EMBL" id="SLN21524.1"/>
    </source>
</evidence>
<protein>
    <recommendedName>
        <fullName evidence="4">Intracellular septation protein A</fullName>
    </recommendedName>
</protein>
<feature type="transmembrane region" description="Helical" evidence="1">
    <location>
        <begin position="105"/>
        <end position="124"/>
    </location>
</feature>
<evidence type="ECO:0000256" key="1">
    <source>
        <dbReference type="SAM" id="Phobius"/>
    </source>
</evidence>
<sequence>MVSSLSYRLWNAISSVPPINPGNILPLVIMLILWVGLHQFQIDEDTIFVISVVVAEGYMIWRNLPTAAASLGTIQKDKPRLLRWPVMAVIGLIAIQLWLNDPLFTQRVLTGACLFVLIVMLLGLRREQILLDRVVPLKQHSGRQIKRVGLLRINALVLAIVITVNETLIASEPLAVWITVMPLLAILLHGFYWFAVLMVLPSEEAS</sequence>
<gene>
    <name evidence="2" type="ORF">ROA7450_00767</name>
</gene>
<evidence type="ECO:0000313" key="3">
    <source>
        <dbReference type="Proteomes" id="UP000193061"/>
    </source>
</evidence>
<accession>A0A1X6YHK0</accession>
<name>A0A1X6YHK0_9RHOB</name>
<keyword evidence="1" id="KW-0812">Transmembrane</keyword>
<keyword evidence="1" id="KW-1133">Transmembrane helix</keyword>
<keyword evidence="3" id="KW-1185">Reference proteome</keyword>
<feature type="transmembrane region" description="Helical" evidence="1">
    <location>
        <begin position="81"/>
        <end position="99"/>
    </location>
</feature>
<keyword evidence="1" id="KW-0472">Membrane</keyword>
<evidence type="ECO:0008006" key="4">
    <source>
        <dbReference type="Google" id="ProtNLM"/>
    </source>
</evidence>
<feature type="transmembrane region" description="Helical" evidence="1">
    <location>
        <begin position="21"/>
        <end position="40"/>
    </location>
</feature>
<proteinExistence type="predicted"/>
<dbReference type="EMBL" id="FWFX01000002">
    <property type="protein sequence ID" value="SLN21524.1"/>
    <property type="molecule type" value="Genomic_DNA"/>
</dbReference>
<dbReference type="AlphaFoldDB" id="A0A1X6YHK0"/>
<organism evidence="2 3">
    <name type="scientific">Roseovarius albus</name>
    <dbReference type="NCBI Taxonomy" id="1247867"/>
    <lineage>
        <taxon>Bacteria</taxon>
        <taxon>Pseudomonadati</taxon>
        <taxon>Pseudomonadota</taxon>
        <taxon>Alphaproteobacteria</taxon>
        <taxon>Rhodobacterales</taxon>
        <taxon>Roseobacteraceae</taxon>
        <taxon>Roseovarius</taxon>
    </lineage>
</organism>
<reference evidence="2 3" key="1">
    <citation type="submission" date="2017-03" db="EMBL/GenBank/DDBJ databases">
        <authorList>
            <person name="Afonso C.L."/>
            <person name="Miller P.J."/>
            <person name="Scott M.A."/>
            <person name="Spackman E."/>
            <person name="Goraichik I."/>
            <person name="Dimitrov K.M."/>
            <person name="Suarez D.L."/>
            <person name="Swayne D.E."/>
        </authorList>
    </citation>
    <scope>NUCLEOTIDE SEQUENCE [LARGE SCALE GENOMIC DNA]</scope>
    <source>
        <strain evidence="2 3">CECT 7450</strain>
    </source>
</reference>
<dbReference type="Proteomes" id="UP000193061">
    <property type="component" value="Unassembled WGS sequence"/>
</dbReference>
<feature type="transmembrane region" description="Helical" evidence="1">
    <location>
        <begin position="176"/>
        <end position="200"/>
    </location>
</feature>
<feature type="transmembrane region" description="Helical" evidence="1">
    <location>
        <begin position="145"/>
        <end position="164"/>
    </location>
</feature>